<dbReference type="FunFam" id="2.60.40.60:FF:000002">
    <property type="entry name" value="Protocadherin alpha 2"/>
    <property type="match status" value="1"/>
</dbReference>
<dbReference type="InterPro" id="IPR050174">
    <property type="entry name" value="Protocadherin/Cadherin-CA"/>
</dbReference>
<evidence type="ECO:0000256" key="4">
    <source>
        <dbReference type="ARBA" id="ARBA00022837"/>
    </source>
</evidence>
<dbReference type="PROSITE" id="PS50268">
    <property type="entry name" value="CADHERIN_2"/>
    <property type="match status" value="12"/>
</dbReference>
<accession>A0A2T7PWH4</accession>
<feature type="domain" description="Cadherin" evidence="13">
    <location>
        <begin position="925"/>
        <end position="1029"/>
    </location>
</feature>
<evidence type="ECO:0000256" key="11">
    <source>
        <dbReference type="SAM" id="Phobius"/>
    </source>
</evidence>
<keyword evidence="3" id="KW-0677">Repeat</keyword>
<dbReference type="Proteomes" id="UP000245119">
    <property type="component" value="Linkage Group LG1"/>
</dbReference>
<proteinExistence type="predicted"/>
<feature type="domain" description="Cadherin" evidence="13">
    <location>
        <begin position="1255"/>
        <end position="1368"/>
    </location>
</feature>
<feature type="chain" id="PRO_5015514722" description="Cadherin domain-containing protein" evidence="12">
    <location>
        <begin position="18"/>
        <end position="1771"/>
    </location>
</feature>
<dbReference type="FunFam" id="2.60.40.60:FF:000020">
    <property type="entry name" value="Dachsous cadherin-related 1b"/>
    <property type="match status" value="1"/>
</dbReference>
<evidence type="ECO:0000256" key="6">
    <source>
        <dbReference type="ARBA" id="ARBA00022989"/>
    </source>
</evidence>
<dbReference type="InterPro" id="IPR002126">
    <property type="entry name" value="Cadherin-like_dom"/>
</dbReference>
<keyword evidence="6 11" id="KW-1133">Transmembrane helix</keyword>
<dbReference type="InterPro" id="IPR015919">
    <property type="entry name" value="Cadherin-like_sf"/>
</dbReference>
<keyword evidence="7 11" id="KW-0472">Membrane</keyword>
<protein>
    <recommendedName>
        <fullName evidence="13">Cadherin domain-containing protein</fullName>
    </recommendedName>
</protein>
<evidence type="ECO:0000256" key="2">
    <source>
        <dbReference type="ARBA" id="ARBA00022692"/>
    </source>
</evidence>
<dbReference type="SUPFAM" id="SSF49313">
    <property type="entry name" value="Cadherin-like"/>
    <property type="match status" value="12"/>
</dbReference>
<feature type="domain" description="Cadherin" evidence="13">
    <location>
        <begin position="236"/>
        <end position="353"/>
    </location>
</feature>
<feature type="domain" description="Cadherin" evidence="13">
    <location>
        <begin position="575"/>
        <end position="704"/>
    </location>
</feature>
<dbReference type="PANTHER" id="PTHR24028">
    <property type="entry name" value="CADHERIN-87A"/>
    <property type="match status" value="1"/>
</dbReference>
<feature type="domain" description="Cadherin" evidence="13">
    <location>
        <begin position="825"/>
        <end position="924"/>
    </location>
</feature>
<dbReference type="GO" id="GO:0005886">
    <property type="term" value="C:plasma membrane"/>
    <property type="evidence" value="ECO:0007669"/>
    <property type="project" value="InterPro"/>
</dbReference>
<dbReference type="GO" id="GO:0005509">
    <property type="term" value="F:calcium ion binding"/>
    <property type="evidence" value="ECO:0007669"/>
    <property type="project" value="UniProtKB-UniRule"/>
</dbReference>
<feature type="domain" description="Cadherin" evidence="13">
    <location>
        <begin position="1148"/>
        <end position="1254"/>
    </location>
</feature>
<keyword evidence="5" id="KW-0130">Cell adhesion</keyword>
<evidence type="ECO:0000256" key="8">
    <source>
        <dbReference type="ARBA" id="ARBA00023180"/>
    </source>
</evidence>
<dbReference type="GO" id="GO:0007156">
    <property type="term" value="P:homophilic cell adhesion via plasma membrane adhesion molecules"/>
    <property type="evidence" value="ECO:0007669"/>
    <property type="project" value="InterPro"/>
</dbReference>
<keyword evidence="4 9" id="KW-0106">Calcium</keyword>
<organism evidence="14 15">
    <name type="scientific">Pomacea canaliculata</name>
    <name type="common">Golden apple snail</name>
    <dbReference type="NCBI Taxonomy" id="400727"/>
    <lineage>
        <taxon>Eukaryota</taxon>
        <taxon>Metazoa</taxon>
        <taxon>Spiralia</taxon>
        <taxon>Lophotrochozoa</taxon>
        <taxon>Mollusca</taxon>
        <taxon>Gastropoda</taxon>
        <taxon>Caenogastropoda</taxon>
        <taxon>Architaenioglossa</taxon>
        <taxon>Ampullarioidea</taxon>
        <taxon>Ampullariidae</taxon>
        <taxon>Pomacea</taxon>
    </lineage>
</organism>
<keyword evidence="8" id="KW-0325">Glycoprotein</keyword>
<dbReference type="Gene3D" id="2.60.40.60">
    <property type="entry name" value="Cadherins"/>
    <property type="match status" value="13"/>
</dbReference>
<feature type="region of interest" description="Disordered" evidence="10">
    <location>
        <begin position="1646"/>
        <end position="1680"/>
    </location>
</feature>
<name>A0A2T7PWH4_POMCA</name>
<comment type="subcellular location">
    <subcellularLocation>
        <location evidence="1">Membrane</location>
        <topology evidence="1">Single-pass membrane protein</topology>
    </subcellularLocation>
</comment>
<dbReference type="PRINTS" id="PR00205">
    <property type="entry name" value="CADHERIN"/>
</dbReference>
<feature type="domain" description="Cadherin" evidence="13">
    <location>
        <begin position="713"/>
        <end position="825"/>
    </location>
</feature>
<feature type="domain" description="Cadherin" evidence="13">
    <location>
        <begin position="1032"/>
        <end position="1139"/>
    </location>
</feature>
<evidence type="ECO:0000256" key="7">
    <source>
        <dbReference type="ARBA" id="ARBA00023136"/>
    </source>
</evidence>
<dbReference type="PANTHER" id="PTHR24028:SF263">
    <property type="entry name" value="CADHERIN-RELATED FAMILY MEMBER 1"/>
    <property type="match status" value="1"/>
</dbReference>
<feature type="transmembrane region" description="Helical" evidence="11">
    <location>
        <begin position="1587"/>
        <end position="1612"/>
    </location>
</feature>
<dbReference type="OrthoDB" id="6510378at2759"/>
<evidence type="ECO:0000256" key="5">
    <source>
        <dbReference type="ARBA" id="ARBA00022889"/>
    </source>
</evidence>
<comment type="caution">
    <text evidence="14">The sequence shown here is derived from an EMBL/GenBank/DDBJ whole genome shotgun (WGS) entry which is preliminary data.</text>
</comment>
<reference evidence="14 15" key="1">
    <citation type="submission" date="2018-04" db="EMBL/GenBank/DDBJ databases">
        <title>The genome of golden apple snail Pomacea canaliculata provides insight into stress tolerance and invasive adaptation.</title>
        <authorList>
            <person name="Liu C."/>
            <person name="Liu B."/>
            <person name="Ren Y."/>
            <person name="Zhang Y."/>
            <person name="Wang H."/>
            <person name="Li S."/>
            <person name="Jiang F."/>
            <person name="Yin L."/>
            <person name="Zhang G."/>
            <person name="Qian W."/>
            <person name="Fan W."/>
        </authorList>
    </citation>
    <scope>NUCLEOTIDE SEQUENCE [LARGE SCALE GENOMIC DNA]</scope>
    <source>
        <strain evidence="14">SZHN2017</strain>
        <tissue evidence="14">Muscle</tissue>
    </source>
</reference>
<evidence type="ECO:0000313" key="14">
    <source>
        <dbReference type="EMBL" id="PVD37769.1"/>
    </source>
</evidence>
<evidence type="ECO:0000256" key="10">
    <source>
        <dbReference type="SAM" id="MobiDB-lite"/>
    </source>
</evidence>
<dbReference type="FunFam" id="2.60.40.60:FF:000092">
    <property type="entry name" value="Protocadherin 8"/>
    <property type="match status" value="1"/>
</dbReference>
<feature type="domain" description="Cadherin" evidence="13">
    <location>
        <begin position="125"/>
        <end position="235"/>
    </location>
</feature>
<feature type="domain" description="Cadherin" evidence="13">
    <location>
        <begin position="33"/>
        <end position="124"/>
    </location>
</feature>
<gene>
    <name evidence="14" type="ORF">C0Q70_00370</name>
</gene>
<keyword evidence="12" id="KW-0732">Signal</keyword>
<feature type="domain" description="Cadherin" evidence="13">
    <location>
        <begin position="472"/>
        <end position="574"/>
    </location>
</feature>
<evidence type="ECO:0000256" key="12">
    <source>
        <dbReference type="SAM" id="SignalP"/>
    </source>
</evidence>
<dbReference type="Pfam" id="PF00028">
    <property type="entry name" value="Cadherin"/>
    <property type="match status" value="9"/>
</dbReference>
<dbReference type="EMBL" id="PZQS01000001">
    <property type="protein sequence ID" value="PVD37769.1"/>
    <property type="molecule type" value="Genomic_DNA"/>
</dbReference>
<evidence type="ECO:0000256" key="1">
    <source>
        <dbReference type="ARBA" id="ARBA00004167"/>
    </source>
</evidence>
<feature type="signal peptide" evidence="12">
    <location>
        <begin position="1"/>
        <end position="17"/>
    </location>
</feature>
<feature type="domain" description="Cadherin" evidence="13">
    <location>
        <begin position="354"/>
        <end position="471"/>
    </location>
</feature>
<evidence type="ECO:0000256" key="9">
    <source>
        <dbReference type="PROSITE-ProRule" id="PRU00043"/>
    </source>
</evidence>
<keyword evidence="2 11" id="KW-0812">Transmembrane</keyword>
<dbReference type="InterPro" id="IPR020894">
    <property type="entry name" value="Cadherin_CS"/>
</dbReference>
<dbReference type="PROSITE" id="PS00232">
    <property type="entry name" value="CADHERIN_1"/>
    <property type="match status" value="4"/>
</dbReference>
<dbReference type="STRING" id="400727.A0A2T7PWH4"/>
<keyword evidence="15" id="KW-1185">Reference proteome</keyword>
<sequence length="1771" mass="193931">MLAQVCVQISVLMLAQAISLPKVTIEQYYTCLENTTRGTVLFNMTAKYSDGHREMRVSTGDSDRYVKVQHVNGSDGVWNVILNTELDWEIMRAIHLVFVAEGDDTFNIHTQLIVEDVNDNAPTFRNLPYTAGVQEGASVGTTVYTKINAMDPDNGQGGAVSYYMTCVYPQSESARVQGTFVIDLVSGKVTLNGSLDYETANFYHYIVTAMDGGGLSSTADLFITIQDVQDSPPFFTGLPYIAYIDEDAQVNTTILTVVAQDGDRGLNVSNPLTYNISQDLCVGLFQMNSAGTLSVGSKALDRDMSTLKNTNGVCNVIVQATEVNKHPPQMGNVTATATVTITIRDVNNNPPTFSNTSYTATIRENSPPGVPLTLNGSAQITVSDKDRGDNSAIKIFLINMTDTFELEQSSFQDTGSVFIRVKNNSKLNYEESKQLFFEILARDTPINGTALSASATVTVNIEHVNEFAPEFNETDIRASVPEGSPPGYQVFHFQAFDKDLGGSDEKITYSLQNDGGIFDIDSHSGNVTVASNTTDRETTASYILLVQAQDGGGLLNVTSLTISISDVNDNPPVFRRNQYEAILPEGEKNFTRPLRLEATDEDEQGTPNSNITYSLLPSTTPPGLVGHFEINPLTGDLVVKMSLDFDAIIMWCICMIGPGAKLDREKEDNFQLSVLVLDRGDPPRSSSATVSVFLLDINDEPPMFGAAQGERKVAENSTVGDTVLVMTATDPDTDHLLTYELLKNETQAFNDRLLHVNNREVWDWFAVNSTTGAVYVNSTCDRETADLIVLSIMVTDIKAQINLPQTAVATVKVTLKDVNDNSPVIQGNPTLTVSEAVTVGTEVATVTATDKDKDQTVIFLVPDNTSHFEVTTSGKISLRRGLNREEQSLVNFTLVATDSGSPPLSSNITVSVTVVDANDNAPVFTNSTTRYSVYENATRGTLVGIMTATDADEGVNGLVSFVFSDIVQDFIINKTTGEITVGGGLDREIKDVYMLSVTAFDNPVSGISLHTSKQIEIRVLDVNDHAPEFHPSNTAIVGKIVETAMKGDKVSDISPEIKVTDQDLGQNSELTYQLTPMGNFSLFTVNETTGSILVNSNLTGMAEVYSYILTVTDGGDPPLNATANVTITVIDVNLNAPQFVNIGPVPAVPECVRSGSSIYTFNATDDDKDKDTNGKVQYFLDNTLTSADDLAFFRLDVDTGDLTLAQGKSFDSETKARFELWIFAKDKGLPFVQTSQSQRVTIIINDTNDNSPKFNESEKQFEVYENLSNVTVGNVLAFDPDIDARTLYRLEVGEFWDYFNVNANSRQEGVLTLLKPLDREKQSEVTVTITATDDTPFSQECGNPPQAQNTSIKVRVLVKDINDNPPIFTSSVVSAGFLATSEYGTEILNLQDLVTDADLEPNRVHAFYPAGPIDPVGHLKQFGLDSSLRLTVNGSLQTNRSFSADMQGLLQWRVLVNDSAGSSETLLKVYVVGTDKIIRISFFHSKDDIRNMKSQILSFMRNTSQFDFIDDGIIDFVDTNGNADRFKSVLLVHAVDKNDNLVDAATMQAEIDHNTNLVQGLNQYQALAIQTAREAEMKSDDKTRMEYILVGIICVLVIGFLVTLIVMIANIYRFKRKLMASTTEADPLMSKSSTFLNMNPITVRNNPVYGKEPTAQTGDNEDNKQYNDLLDDNNVDGEPAPTEFDEEEVMLELYGTETSSPVPPRKGNPLLDEVLQAHALMSEFVHANTYIRTIITTKDNPSLTYNDAAQPRYGCGIVSKGRKQNTSYSPM</sequence>
<evidence type="ECO:0000259" key="13">
    <source>
        <dbReference type="PROSITE" id="PS50268"/>
    </source>
</evidence>
<dbReference type="CDD" id="cd11304">
    <property type="entry name" value="Cadherin_repeat"/>
    <property type="match status" value="12"/>
</dbReference>
<dbReference type="SMART" id="SM00112">
    <property type="entry name" value="CA"/>
    <property type="match status" value="11"/>
</dbReference>
<evidence type="ECO:0000313" key="15">
    <source>
        <dbReference type="Proteomes" id="UP000245119"/>
    </source>
</evidence>
<evidence type="ECO:0000256" key="3">
    <source>
        <dbReference type="ARBA" id="ARBA00022737"/>
    </source>
</evidence>